<dbReference type="AlphaFoldDB" id="A0A429ZNB0"/>
<evidence type="ECO:0000313" key="6">
    <source>
        <dbReference type="Proteomes" id="UP000287239"/>
    </source>
</evidence>
<proteinExistence type="predicted"/>
<dbReference type="InterPro" id="IPR021759">
    <property type="entry name" value="WxLIP_HBD"/>
</dbReference>
<keyword evidence="2" id="KW-0732">Signal</keyword>
<protein>
    <submittedName>
        <fullName evidence="5">Uncharacterized protein</fullName>
    </submittedName>
</protein>
<evidence type="ECO:0000259" key="4">
    <source>
        <dbReference type="Pfam" id="PF11797"/>
    </source>
</evidence>
<dbReference type="EMBL" id="NGJU01000011">
    <property type="protein sequence ID" value="RST95184.1"/>
    <property type="molecule type" value="Genomic_DNA"/>
</dbReference>
<gene>
    <name evidence="5" type="ORF">CBF35_08345</name>
</gene>
<keyword evidence="6" id="KW-1185">Reference proteome</keyword>
<evidence type="ECO:0000256" key="1">
    <source>
        <dbReference type="SAM" id="Phobius"/>
    </source>
</evidence>
<accession>A0A429ZNB0</accession>
<dbReference type="OrthoDB" id="2148359at2"/>
<feature type="domain" description="WxL Interacting Protein host binding" evidence="4">
    <location>
        <begin position="166"/>
        <end position="294"/>
    </location>
</feature>
<feature type="chain" id="PRO_5019218839" evidence="2">
    <location>
        <begin position="29"/>
        <end position="337"/>
    </location>
</feature>
<sequence>MKVMTMKKILTFISVSLLMINQSNVSLAMDKDSVGIGFTYHNEIPENQLAEGNYFDLLVELGAEQRLVTRIHNYENRDMMIKISINDSKTTPEGLIEYGESRLQNTPALRYSLVDYLTGPKEILVKAQTSQAVTFDLKMPTEHFDGLLLGGIQLQEVTGAREEVSGFSVENEYAFVFSVSLRQNHKEVPLKLNSLATTYQHDNNQSFVTLGITNDSRLIGKELSLRTTLYEAGTEEPLAESQLTDFKLAPMSIFNYSMPATKLAAGEYLTKTTIKRADQEWSWEEGFTVEVEETEGAEPQLMSDKKSKSLFPLVLVASCLPISTGILYYVLLKAKNS</sequence>
<name>A0A429ZNB0_9ENTE</name>
<keyword evidence="1" id="KW-0472">Membrane</keyword>
<keyword evidence="1" id="KW-0812">Transmembrane</keyword>
<organism evidence="5 6">
    <name type="scientific">Vagococcus salmoninarum</name>
    <dbReference type="NCBI Taxonomy" id="2739"/>
    <lineage>
        <taxon>Bacteria</taxon>
        <taxon>Bacillati</taxon>
        <taxon>Bacillota</taxon>
        <taxon>Bacilli</taxon>
        <taxon>Lactobacillales</taxon>
        <taxon>Enterococcaceae</taxon>
        <taxon>Vagococcus</taxon>
    </lineage>
</organism>
<dbReference type="Pfam" id="PF06030">
    <property type="entry name" value="WxLIP_PGBD"/>
    <property type="match status" value="1"/>
</dbReference>
<reference evidence="5 6" key="1">
    <citation type="submission" date="2017-05" db="EMBL/GenBank/DDBJ databases">
        <title>Vagococcus spp. assemblies.</title>
        <authorList>
            <person name="Gulvik C.A."/>
        </authorList>
    </citation>
    <scope>NUCLEOTIDE SEQUENCE [LARGE SCALE GENOMIC DNA]</scope>
    <source>
        <strain evidence="5 6">NCFB 2777</strain>
    </source>
</reference>
<feature type="transmembrane region" description="Helical" evidence="1">
    <location>
        <begin position="310"/>
        <end position="331"/>
    </location>
</feature>
<comment type="caution">
    <text evidence="5">The sequence shown here is derived from an EMBL/GenBank/DDBJ whole genome shotgun (WGS) entry which is preliminary data.</text>
</comment>
<evidence type="ECO:0000256" key="2">
    <source>
        <dbReference type="SAM" id="SignalP"/>
    </source>
</evidence>
<evidence type="ECO:0000313" key="5">
    <source>
        <dbReference type="EMBL" id="RST95184.1"/>
    </source>
</evidence>
<dbReference type="Pfam" id="PF11797">
    <property type="entry name" value="WxLIP_HBD"/>
    <property type="match status" value="1"/>
</dbReference>
<evidence type="ECO:0000259" key="3">
    <source>
        <dbReference type="Pfam" id="PF06030"/>
    </source>
</evidence>
<dbReference type="Proteomes" id="UP000287239">
    <property type="component" value="Unassembled WGS sequence"/>
</dbReference>
<dbReference type="InterPro" id="IPR010317">
    <property type="entry name" value="WxLIP_PGBD"/>
</dbReference>
<feature type="domain" description="WxL Interacting Protein peptidoglycan binding" evidence="3">
    <location>
        <begin position="38"/>
        <end position="155"/>
    </location>
</feature>
<feature type="signal peptide" evidence="2">
    <location>
        <begin position="1"/>
        <end position="28"/>
    </location>
</feature>
<keyword evidence="1" id="KW-1133">Transmembrane helix</keyword>